<keyword evidence="4" id="KW-1185">Reference proteome</keyword>
<dbReference type="PANTHER" id="PTHR42923">
    <property type="entry name" value="PROTOPORPHYRINOGEN OXIDASE"/>
    <property type="match status" value="1"/>
</dbReference>
<feature type="region of interest" description="Disordered" evidence="1">
    <location>
        <begin position="377"/>
        <end position="409"/>
    </location>
</feature>
<protein>
    <recommendedName>
        <fullName evidence="2">Amine oxidase domain-containing protein</fullName>
    </recommendedName>
</protein>
<evidence type="ECO:0000259" key="2">
    <source>
        <dbReference type="Pfam" id="PF01593"/>
    </source>
</evidence>
<dbReference type="Gene3D" id="3.50.50.60">
    <property type="entry name" value="FAD/NAD(P)-binding domain"/>
    <property type="match status" value="1"/>
</dbReference>
<evidence type="ECO:0000313" key="4">
    <source>
        <dbReference type="Proteomes" id="UP001157069"/>
    </source>
</evidence>
<proteinExistence type="predicted"/>
<evidence type="ECO:0000256" key="1">
    <source>
        <dbReference type="SAM" id="MobiDB-lite"/>
    </source>
</evidence>
<dbReference type="EMBL" id="BSVA01000001">
    <property type="protein sequence ID" value="GMA90754.1"/>
    <property type="molecule type" value="Genomic_DNA"/>
</dbReference>
<dbReference type="Gene3D" id="3.90.660.20">
    <property type="entry name" value="Protoporphyrinogen oxidase, mitochondrial, domain 2"/>
    <property type="match status" value="1"/>
</dbReference>
<dbReference type="SUPFAM" id="SSF51905">
    <property type="entry name" value="FAD/NAD(P)-binding domain"/>
    <property type="match status" value="1"/>
</dbReference>
<reference evidence="4" key="1">
    <citation type="journal article" date="2019" name="Int. J. Syst. Evol. Microbiol.">
        <title>The Global Catalogue of Microorganisms (GCM) 10K type strain sequencing project: providing services to taxonomists for standard genome sequencing and annotation.</title>
        <authorList>
            <consortium name="The Broad Institute Genomics Platform"/>
            <consortium name="The Broad Institute Genome Sequencing Center for Infectious Disease"/>
            <person name="Wu L."/>
            <person name="Ma J."/>
        </authorList>
    </citation>
    <scope>NUCLEOTIDE SEQUENCE [LARGE SCALE GENOMIC DNA]</scope>
    <source>
        <strain evidence="4">NBRC 108755</strain>
    </source>
</reference>
<dbReference type="InterPro" id="IPR002937">
    <property type="entry name" value="Amino_oxidase"/>
</dbReference>
<gene>
    <name evidence="3" type="ORF">GCM10025869_12830</name>
</gene>
<name>A0ABQ6JUH9_9MICO</name>
<dbReference type="Pfam" id="PF01593">
    <property type="entry name" value="Amino_oxidase"/>
    <property type="match status" value="1"/>
</dbReference>
<organism evidence="3 4">
    <name type="scientific">Homoserinibacter gongjuensis</name>
    <dbReference type="NCBI Taxonomy" id="1162968"/>
    <lineage>
        <taxon>Bacteria</taxon>
        <taxon>Bacillati</taxon>
        <taxon>Actinomycetota</taxon>
        <taxon>Actinomycetes</taxon>
        <taxon>Micrococcales</taxon>
        <taxon>Microbacteriaceae</taxon>
        <taxon>Homoserinibacter</taxon>
    </lineage>
</organism>
<evidence type="ECO:0000313" key="3">
    <source>
        <dbReference type="EMBL" id="GMA90754.1"/>
    </source>
</evidence>
<feature type="compositionally biased region" description="Basic and acidic residues" evidence="1">
    <location>
        <begin position="377"/>
        <end position="389"/>
    </location>
</feature>
<comment type="caution">
    <text evidence="3">The sequence shown here is derived from an EMBL/GenBank/DDBJ whole genome shotgun (WGS) entry which is preliminary data.</text>
</comment>
<sequence length="409" mass="42569">MPAPDRVIVVGGGVAGLVAARELVLAGREVVLLESSDRLGGQLTSHAVAGIQLDAGAEAYAQRGDDIPRLLRALGLHDDIVTPVEAPAWLHRADGSAVPLPATSLLGIPGVPLARDVIEAIGMRAALRAQLDNLLPGLVAARAETVEQLVLRRMGRGVLDGLVAPVVRGVHSTSPAEVQVEQVAPGLRALMLSAGSLAAAVRARRAKAPAGSLVASLRGGLFRLVDALVHDLDRFGVEVRTGVEVVAADGDGVTTSTGERLRGEVVMAAPLGVDAPRTRVTVVTLALDAPELADAPRGSGVLVAQGVPGVAARALTHLSAKWRWLAEATPLQLVRLSYDDGVEVTPELARRDAEALLATPLPHPVDTATVRWERTGRRSDPAHAIDGMRRVGRLNPAPVSPPSSHTPVR</sequence>
<accession>A0ABQ6JUH9</accession>
<dbReference type="InterPro" id="IPR050464">
    <property type="entry name" value="Zeta_carotene_desat/Oxidored"/>
</dbReference>
<dbReference type="Gene3D" id="1.10.3110.10">
    <property type="entry name" value="protoporphyrinogen ix oxidase, domain 3"/>
    <property type="match status" value="1"/>
</dbReference>
<dbReference type="Proteomes" id="UP001157069">
    <property type="component" value="Unassembled WGS sequence"/>
</dbReference>
<dbReference type="InterPro" id="IPR036188">
    <property type="entry name" value="FAD/NAD-bd_sf"/>
</dbReference>
<dbReference type="RefSeq" id="WP_284298672.1">
    <property type="nucleotide sequence ID" value="NZ_BSVA01000001.1"/>
</dbReference>
<dbReference type="SUPFAM" id="SSF54373">
    <property type="entry name" value="FAD-linked reductases, C-terminal domain"/>
    <property type="match status" value="1"/>
</dbReference>
<feature type="domain" description="Amine oxidase" evidence="2">
    <location>
        <begin position="14"/>
        <end position="294"/>
    </location>
</feature>